<keyword evidence="3" id="KW-1185">Reference proteome</keyword>
<reference evidence="2" key="1">
    <citation type="submission" date="2016-12" db="EMBL/GenBank/DDBJ databases">
        <title>The genomes of Aspergillus section Nigri reveals drivers in fungal speciation.</title>
        <authorList>
            <consortium name="DOE Joint Genome Institute"/>
            <person name="Vesth T.C."/>
            <person name="Nybo J."/>
            <person name="Theobald S."/>
            <person name="Brandl J."/>
            <person name="Frisvad J.C."/>
            <person name="Nielsen K.F."/>
            <person name="Lyhne E.K."/>
            <person name="Kogle M.E."/>
            <person name="Kuo A."/>
            <person name="Riley R."/>
            <person name="Clum A."/>
            <person name="Nolan M."/>
            <person name="Lipzen A."/>
            <person name="Salamov A."/>
            <person name="Henrissat B."/>
            <person name="Wiebenga A."/>
            <person name="De vries R.P."/>
            <person name="Grigoriev I.V."/>
            <person name="Mortensen U.H."/>
            <person name="Andersen M.R."/>
            <person name="Baker S.E."/>
        </authorList>
    </citation>
    <scope>NUCLEOTIDE SEQUENCE</scope>
    <source>
        <strain evidence="2">CBS 122712</strain>
    </source>
</reference>
<evidence type="ECO:0000256" key="1">
    <source>
        <dbReference type="SAM" id="SignalP"/>
    </source>
</evidence>
<comment type="caution">
    <text evidence="2">The sequence shown here is derived from an EMBL/GenBank/DDBJ whole genome shotgun (WGS) entry which is preliminary data.</text>
</comment>
<organism evidence="2 3">
    <name type="scientific">Aspergillus eucalypticola (strain CBS 122712 / IBT 29274)</name>
    <dbReference type="NCBI Taxonomy" id="1448314"/>
    <lineage>
        <taxon>Eukaryota</taxon>
        <taxon>Fungi</taxon>
        <taxon>Dikarya</taxon>
        <taxon>Ascomycota</taxon>
        <taxon>Pezizomycotina</taxon>
        <taxon>Eurotiomycetes</taxon>
        <taxon>Eurotiomycetidae</taxon>
        <taxon>Eurotiales</taxon>
        <taxon>Aspergillaceae</taxon>
        <taxon>Aspergillus</taxon>
        <taxon>Aspergillus subgen. Circumdati</taxon>
    </lineage>
</organism>
<dbReference type="EMBL" id="MSFU01000034">
    <property type="protein sequence ID" value="PWY63806.1"/>
    <property type="molecule type" value="Genomic_DNA"/>
</dbReference>
<protein>
    <submittedName>
        <fullName evidence="2">Uncharacterized protein</fullName>
    </submittedName>
</protein>
<dbReference type="VEuPathDB" id="FungiDB:BO83DRAFT_152810"/>
<evidence type="ECO:0000313" key="3">
    <source>
        <dbReference type="Proteomes" id="UP000246171"/>
    </source>
</evidence>
<keyword evidence="1" id="KW-0732">Signal</keyword>
<dbReference type="GeneID" id="37048210"/>
<feature type="signal peptide" evidence="1">
    <location>
        <begin position="1"/>
        <end position="26"/>
    </location>
</feature>
<sequence length="80" mass="9911">MWERHYLLSTFVASFIRLLLRAKGEAWYVNCHLRHTVIRRTFQALKIRYYYVYEGFMHKFGIWTLNDTYLSLMTMPNWKL</sequence>
<accession>A0A317URG4</accession>
<dbReference type="Proteomes" id="UP000246171">
    <property type="component" value="Unassembled WGS sequence"/>
</dbReference>
<proteinExistence type="predicted"/>
<evidence type="ECO:0000313" key="2">
    <source>
        <dbReference type="EMBL" id="PWY63806.1"/>
    </source>
</evidence>
<dbReference type="RefSeq" id="XP_025383453.1">
    <property type="nucleotide sequence ID" value="XM_025526248.1"/>
</dbReference>
<dbReference type="AlphaFoldDB" id="A0A317URG4"/>
<gene>
    <name evidence="2" type="ORF">BO83DRAFT_152810</name>
</gene>
<name>A0A317URG4_ASPEC</name>
<feature type="chain" id="PRO_5016266491" evidence="1">
    <location>
        <begin position="27"/>
        <end position="80"/>
    </location>
</feature>